<organism evidence="1">
    <name type="scientific">Vecturithrix granuli</name>
    <dbReference type="NCBI Taxonomy" id="1499967"/>
    <lineage>
        <taxon>Bacteria</taxon>
        <taxon>Candidatus Moduliflexota</taxon>
        <taxon>Candidatus Vecturitrichia</taxon>
        <taxon>Candidatus Vecturitrichales</taxon>
        <taxon>Candidatus Vecturitrichaceae</taxon>
        <taxon>Candidatus Vecturithrix</taxon>
    </lineage>
</organism>
<keyword evidence="2" id="KW-1185">Reference proteome</keyword>
<dbReference type="EMBL" id="DF820464">
    <property type="protein sequence ID" value="GAK55928.1"/>
    <property type="molecule type" value="Genomic_DNA"/>
</dbReference>
<dbReference type="STRING" id="1499967.U27_02889"/>
<sequence>MLMVWIILNKEEHEDDLLSAMIELEITGATILDGVGMERVLANDVPIFAGLIQSLAGSRPYNKNIIAVLKDKDTLIRLIDVLKEIGIDFQEPEIGEIFALPVSFSLSQYGLFEDWV</sequence>
<dbReference type="AlphaFoldDB" id="A0A081BUC3"/>
<evidence type="ECO:0000313" key="1">
    <source>
        <dbReference type="EMBL" id="GAK55928.1"/>
    </source>
</evidence>
<reference evidence="1" key="1">
    <citation type="journal article" date="2015" name="PeerJ">
        <title>First genomic representation of candidate bacterial phylum KSB3 points to enhanced environmental sensing as a trigger of wastewater bulking.</title>
        <authorList>
            <person name="Sekiguchi Y."/>
            <person name="Ohashi A."/>
            <person name="Parks D.H."/>
            <person name="Yamauchi T."/>
            <person name="Tyson G.W."/>
            <person name="Hugenholtz P."/>
        </authorList>
    </citation>
    <scope>NUCLEOTIDE SEQUENCE [LARGE SCALE GENOMIC DNA]</scope>
</reference>
<proteinExistence type="predicted"/>
<protein>
    <submittedName>
        <fullName evidence="1">Uncharacterized protein</fullName>
    </submittedName>
</protein>
<name>A0A081BUC3_VECG1</name>
<gene>
    <name evidence="1" type="ORF">U27_02889</name>
</gene>
<accession>A0A081BUC3</accession>
<dbReference type="Proteomes" id="UP000030661">
    <property type="component" value="Unassembled WGS sequence"/>
</dbReference>
<dbReference type="eggNOG" id="COG0347">
    <property type="taxonomic scope" value="Bacteria"/>
</dbReference>
<dbReference type="HOGENOM" id="CLU_155828_0_0_0"/>
<evidence type="ECO:0000313" key="2">
    <source>
        <dbReference type="Proteomes" id="UP000030661"/>
    </source>
</evidence>